<dbReference type="EMBL" id="SMFL01000007">
    <property type="protein sequence ID" value="TDE13283.1"/>
    <property type="molecule type" value="Genomic_DNA"/>
</dbReference>
<dbReference type="Proteomes" id="UP000294850">
    <property type="component" value="Unassembled WGS sequence"/>
</dbReference>
<evidence type="ECO:0000313" key="1">
    <source>
        <dbReference type="EMBL" id="TDE13283.1"/>
    </source>
</evidence>
<sequence length="98" mass="11481">MKSSELSTLADFFKAIEKAPRFCSTHIGVYASLLNYWNEQGRISPIRVFSHQMIGLAKLSCRDTYFKYVGELSEYGYIRYERSFNRNRPSEIYFICGI</sequence>
<evidence type="ECO:0000313" key="2">
    <source>
        <dbReference type="Proteomes" id="UP000294850"/>
    </source>
</evidence>
<gene>
    <name evidence="1" type="ORF">E0F88_19740</name>
</gene>
<dbReference type="AlphaFoldDB" id="A0A4R5DR61"/>
<protein>
    <recommendedName>
        <fullName evidence="3">Transcriptional regulator</fullName>
    </recommendedName>
</protein>
<comment type="caution">
    <text evidence="1">The sequence shown here is derived from an EMBL/GenBank/DDBJ whole genome shotgun (WGS) entry which is preliminary data.</text>
</comment>
<dbReference type="OrthoDB" id="1442826at2"/>
<name>A0A4R5DR61_9BACT</name>
<dbReference type="RefSeq" id="WP_131960004.1">
    <property type="nucleotide sequence ID" value="NZ_SMFL01000007.1"/>
</dbReference>
<reference evidence="1 2" key="1">
    <citation type="submission" date="2019-03" db="EMBL/GenBank/DDBJ databases">
        <title>Dyadobacter AR-3-6 sp. nov., isolated from arctic soil.</title>
        <authorList>
            <person name="Chaudhary D.K."/>
        </authorList>
    </citation>
    <scope>NUCLEOTIDE SEQUENCE [LARGE SCALE GENOMIC DNA]</scope>
    <source>
        <strain evidence="1 2">AR-3-6</strain>
    </source>
</reference>
<organism evidence="1 2">
    <name type="scientific">Dyadobacter psychrotolerans</name>
    <dbReference type="NCBI Taxonomy" id="2541721"/>
    <lineage>
        <taxon>Bacteria</taxon>
        <taxon>Pseudomonadati</taxon>
        <taxon>Bacteroidota</taxon>
        <taxon>Cytophagia</taxon>
        <taxon>Cytophagales</taxon>
        <taxon>Spirosomataceae</taxon>
        <taxon>Dyadobacter</taxon>
    </lineage>
</organism>
<keyword evidence="2" id="KW-1185">Reference proteome</keyword>
<evidence type="ECO:0008006" key="3">
    <source>
        <dbReference type="Google" id="ProtNLM"/>
    </source>
</evidence>
<accession>A0A4R5DR61</accession>
<proteinExistence type="predicted"/>